<feature type="signal peptide" evidence="1">
    <location>
        <begin position="1"/>
        <end position="19"/>
    </location>
</feature>
<keyword evidence="1" id="KW-0732">Signal</keyword>
<accession>A0AAI9D9P7</accession>
<dbReference type="EMBL" id="ABMABF030000002">
    <property type="protein sequence ID" value="EMJ5133109.1"/>
    <property type="molecule type" value="Genomic_DNA"/>
</dbReference>
<evidence type="ECO:0000313" key="3">
    <source>
        <dbReference type="EMBL" id="EMJ5136631.1"/>
    </source>
</evidence>
<reference evidence="2" key="1">
    <citation type="submission" date="2024-02" db="EMBL/GenBank/DDBJ databases">
        <authorList>
            <consortium name="Clinical and Environmental Microbiology Branch: Whole genome sequencing antimicrobial resistance pathogens in the healthcare setting"/>
        </authorList>
    </citation>
    <scope>NUCLEOTIDE SEQUENCE</scope>
    <source>
        <strain evidence="2">2021GO-0154</strain>
    </source>
</reference>
<evidence type="ECO:0000313" key="2">
    <source>
        <dbReference type="EMBL" id="EMJ5133109.1"/>
    </source>
</evidence>
<feature type="chain" id="PRO_5042443702" description="Lipoprotein" evidence="1">
    <location>
        <begin position="20"/>
        <end position="93"/>
    </location>
</feature>
<organism evidence="2">
    <name type="scientific">Providencia stuartii</name>
    <dbReference type="NCBI Taxonomy" id="588"/>
    <lineage>
        <taxon>Bacteria</taxon>
        <taxon>Pseudomonadati</taxon>
        <taxon>Pseudomonadota</taxon>
        <taxon>Gammaproteobacteria</taxon>
        <taxon>Enterobacterales</taxon>
        <taxon>Morganellaceae</taxon>
        <taxon>Providencia</taxon>
    </lineage>
</organism>
<name>A0AAI9D9P7_PROST</name>
<comment type="caution">
    <text evidence="2">The sequence shown here is derived from an EMBL/GenBank/DDBJ whole genome shotgun (WGS) entry which is preliminary data.</text>
</comment>
<dbReference type="EMBL" id="ABMABF030000046">
    <property type="protein sequence ID" value="EMJ5136631.1"/>
    <property type="molecule type" value="Genomic_DNA"/>
</dbReference>
<dbReference type="AlphaFoldDB" id="A0AAI9D9P7"/>
<evidence type="ECO:0008006" key="4">
    <source>
        <dbReference type="Google" id="ProtNLM"/>
    </source>
</evidence>
<gene>
    <name evidence="2" type="ORF">RG298_000783</name>
    <name evidence="3" type="ORF">RG298_004447</name>
</gene>
<evidence type="ECO:0000256" key="1">
    <source>
        <dbReference type="SAM" id="SignalP"/>
    </source>
</evidence>
<proteinExistence type="predicted"/>
<protein>
    <recommendedName>
        <fullName evidence="4">Lipoprotein</fullName>
    </recommendedName>
</protein>
<sequence>MKKTVLFLSFFLASNLALADCNFKKAARNKILDQKIGLSGNCDTEKAVKTQATKKVDDNLGVDSKKIQKDITDKKNNVENKVSNINKTVDKIK</sequence>